<gene>
    <name evidence="4" type="ORF">SRT_05340</name>
</gene>
<proteinExistence type="predicted"/>
<dbReference type="AlphaFoldDB" id="A0A1L7LHV2"/>
<dbReference type="InterPro" id="IPR050624">
    <property type="entry name" value="HTH-type_Tx_Regulator"/>
</dbReference>
<dbReference type="PROSITE" id="PS50977">
    <property type="entry name" value="HTH_TETR_2"/>
    <property type="match status" value="1"/>
</dbReference>
<dbReference type="EMBL" id="AP014612">
    <property type="protein sequence ID" value="BAQ23795.1"/>
    <property type="molecule type" value="Genomic_DNA"/>
</dbReference>
<name>A0A1L7LHV2_9STRE</name>
<protein>
    <submittedName>
        <fullName evidence="4">Transcriptional regulator</fullName>
    </submittedName>
</protein>
<dbReference type="PANTHER" id="PTHR43479">
    <property type="entry name" value="ACREF/ENVCD OPERON REPRESSOR-RELATED"/>
    <property type="match status" value="1"/>
</dbReference>
<dbReference type="Gene3D" id="1.10.357.10">
    <property type="entry name" value="Tetracycline Repressor, domain 2"/>
    <property type="match status" value="1"/>
</dbReference>
<dbReference type="PANTHER" id="PTHR43479:SF7">
    <property type="entry name" value="TETR-FAMILY TRANSCRIPTIONAL REGULATOR"/>
    <property type="match status" value="1"/>
</dbReference>
<evidence type="ECO:0000313" key="4">
    <source>
        <dbReference type="EMBL" id="BAQ23795.1"/>
    </source>
</evidence>
<dbReference type="KEGG" id="strg:SRT_05340"/>
<dbReference type="InterPro" id="IPR009057">
    <property type="entry name" value="Homeodomain-like_sf"/>
</dbReference>
<evidence type="ECO:0000313" key="5">
    <source>
        <dbReference type="Proteomes" id="UP000217758"/>
    </source>
</evidence>
<dbReference type="InterPro" id="IPR039532">
    <property type="entry name" value="TetR_C_Firmicutes"/>
</dbReference>
<dbReference type="Pfam" id="PF00440">
    <property type="entry name" value="TetR_N"/>
    <property type="match status" value="1"/>
</dbReference>
<organism evidence="4 5">
    <name type="scientific">Streptococcus troglodytae</name>
    <dbReference type="NCBI Taxonomy" id="1111760"/>
    <lineage>
        <taxon>Bacteria</taxon>
        <taxon>Bacillati</taxon>
        <taxon>Bacillota</taxon>
        <taxon>Bacilli</taxon>
        <taxon>Lactobacillales</taxon>
        <taxon>Streptococcaceae</taxon>
        <taxon>Streptococcus</taxon>
    </lineage>
</organism>
<keyword evidence="1 2" id="KW-0238">DNA-binding</keyword>
<sequence length="174" mass="20864">MNNLTEQAFARALKEIMAKKSFDKVTVTELVRFLNVNRQTFYYHFKDLYDLLEWIYITDGEKMIGDKRTTVSWQEGLLAIFQYIQDNEAFVRNTYHSINRNYLEHFLYDRAYSLIRPVIEENEVQTQLSEADIDLRAHFYKYGLVGFILDWIDSGLREKPEDLTQRIYHLLESL</sequence>
<feature type="DNA-binding region" description="H-T-H motif" evidence="2">
    <location>
        <begin position="26"/>
        <end position="45"/>
    </location>
</feature>
<evidence type="ECO:0000256" key="2">
    <source>
        <dbReference type="PROSITE-ProRule" id="PRU00335"/>
    </source>
</evidence>
<dbReference type="Proteomes" id="UP000217758">
    <property type="component" value="Chromosome"/>
</dbReference>
<dbReference type="RefSeq" id="WP_002274246.1">
    <property type="nucleotide sequence ID" value="NZ_AP014612.1"/>
</dbReference>
<accession>A0A1L7LHV2</accession>
<feature type="domain" description="HTH tetR-type" evidence="3">
    <location>
        <begin position="3"/>
        <end position="63"/>
    </location>
</feature>
<dbReference type="SUPFAM" id="SSF46689">
    <property type="entry name" value="Homeodomain-like"/>
    <property type="match status" value="1"/>
</dbReference>
<evidence type="ECO:0000256" key="1">
    <source>
        <dbReference type="ARBA" id="ARBA00023125"/>
    </source>
</evidence>
<dbReference type="GO" id="GO:0003677">
    <property type="term" value="F:DNA binding"/>
    <property type="evidence" value="ECO:0007669"/>
    <property type="project" value="UniProtKB-UniRule"/>
</dbReference>
<reference evidence="4 5" key="1">
    <citation type="journal article" date="2016" name="Microbiol. Immunol.">
        <title>Complete genome sequence of Streptococcus troglodytae TKU31 isolated from the oral cavity of a chimpanzee (Pan troglodytes).</title>
        <authorList>
            <person name="Okamoto M."/>
            <person name="Naito M."/>
            <person name="Miyanohara M."/>
            <person name="Imai S."/>
            <person name="Nomura Y."/>
            <person name="Saito W."/>
            <person name="Momoi Y."/>
            <person name="Takada K."/>
            <person name="Miyabe-Nishiwaki T."/>
            <person name="Tomonaga M."/>
            <person name="Hanada N."/>
        </authorList>
    </citation>
    <scope>NUCLEOTIDE SEQUENCE [LARGE SCALE GENOMIC DNA]</scope>
    <source>
        <strain evidence="5">TKU 31</strain>
    </source>
</reference>
<dbReference type="Pfam" id="PF14278">
    <property type="entry name" value="TetR_C_8"/>
    <property type="match status" value="1"/>
</dbReference>
<evidence type="ECO:0000259" key="3">
    <source>
        <dbReference type="PROSITE" id="PS50977"/>
    </source>
</evidence>
<keyword evidence="5" id="KW-1185">Reference proteome</keyword>
<dbReference type="InterPro" id="IPR001647">
    <property type="entry name" value="HTH_TetR"/>
</dbReference>